<dbReference type="SUPFAM" id="SSF50998">
    <property type="entry name" value="Quinoprotein alcohol dehydrogenase-like"/>
    <property type="match status" value="1"/>
</dbReference>
<dbReference type="EMBL" id="JANBOJ010000742">
    <property type="protein sequence ID" value="KAJ1718660.1"/>
    <property type="molecule type" value="Genomic_DNA"/>
</dbReference>
<gene>
    <name evidence="1" type="ORF">LPJ53_006392</name>
</gene>
<dbReference type="InterPro" id="IPR015943">
    <property type="entry name" value="WD40/YVTN_repeat-like_dom_sf"/>
</dbReference>
<keyword evidence="2" id="KW-1185">Reference proteome</keyword>
<accession>A0A9W8CM25</accession>
<evidence type="ECO:0000313" key="1">
    <source>
        <dbReference type="EMBL" id="KAJ1718660.1"/>
    </source>
</evidence>
<reference evidence="1" key="1">
    <citation type="submission" date="2022-07" db="EMBL/GenBank/DDBJ databases">
        <title>Phylogenomic reconstructions and comparative analyses of Kickxellomycotina fungi.</title>
        <authorList>
            <person name="Reynolds N.K."/>
            <person name="Stajich J.E."/>
            <person name="Barry K."/>
            <person name="Grigoriev I.V."/>
            <person name="Crous P."/>
            <person name="Smith M.E."/>
        </authorList>
    </citation>
    <scope>NUCLEOTIDE SEQUENCE</scope>
    <source>
        <strain evidence="1">NBRC 32514</strain>
    </source>
</reference>
<evidence type="ECO:0000313" key="2">
    <source>
        <dbReference type="Proteomes" id="UP001149813"/>
    </source>
</evidence>
<name>A0A9W8CM25_9FUNG</name>
<evidence type="ECO:0008006" key="3">
    <source>
        <dbReference type="Google" id="ProtNLM"/>
    </source>
</evidence>
<sequence>MATSEPWVPDKRLESGISVIDSVNPESPSNTTRVSLFTGGLADTQTGGNVYRRIFDISGSTARMVQSQKMDKRHCGRVTALCNVEAGNYIVSGNTKGDIYCHDLNTGACIQDISLGDDNDIIGNITRCPFSQNLYMVG</sequence>
<comment type="caution">
    <text evidence="1">The sequence shown here is derived from an EMBL/GenBank/DDBJ whole genome shotgun (WGS) entry which is preliminary data.</text>
</comment>
<proteinExistence type="predicted"/>
<dbReference type="Gene3D" id="2.130.10.10">
    <property type="entry name" value="YVTN repeat-like/Quinoprotein amine dehydrogenase"/>
    <property type="match status" value="1"/>
</dbReference>
<dbReference type="AlphaFoldDB" id="A0A9W8CM25"/>
<protein>
    <recommendedName>
        <fullName evidence="3">WD40 repeat-like protein</fullName>
    </recommendedName>
</protein>
<organism evidence="1 2">
    <name type="scientific">Coemansia erecta</name>
    <dbReference type="NCBI Taxonomy" id="147472"/>
    <lineage>
        <taxon>Eukaryota</taxon>
        <taxon>Fungi</taxon>
        <taxon>Fungi incertae sedis</taxon>
        <taxon>Zoopagomycota</taxon>
        <taxon>Kickxellomycotina</taxon>
        <taxon>Kickxellomycetes</taxon>
        <taxon>Kickxellales</taxon>
        <taxon>Kickxellaceae</taxon>
        <taxon>Coemansia</taxon>
    </lineage>
</organism>
<feature type="non-terminal residue" evidence="1">
    <location>
        <position position="138"/>
    </location>
</feature>
<dbReference type="InterPro" id="IPR011047">
    <property type="entry name" value="Quinoprotein_ADH-like_sf"/>
</dbReference>
<dbReference type="Proteomes" id="UP001149813">
    <property type="component" value="Unassembled WGS sequence"/>
</dbReference>